<name>A0A6G0QQV5_9STRA</name>
<protein>
    <submittedName>
        <fullName evidence="2">Uncharacterized protein</fullName>
    </submittedName>
</protein>
<feature type="region of interest" description="Disordered" evidence="1">
    <location>
        <begin position="125"/>
        <end position="147"/>
    </location>
</feature>
<evidence type="ECO:0000313" key="2">
    <source>
        <dbReference type="EMBL" id="KAE9298744.1"/>
    </source>
</evidence>
<gene>
    <name evidence="2" type="ORF">PF008_g23426</name>
</gene>
<feature type="compositionally biased region" description="Low complexity" evidence="1">
    <location>
        <begin position="129"/>
        <end position="147"/>
    </location>
</feature>
<accession>A0A6G0QQV5</accession>
<evidence type="ECO:0000256" key="1">
    <source>
        <dbReference type="SAM" id="MobiDB-lite"/>
    </source>
</evidence>
<reference evidence="2 3" key="1">
    <citation type="submission" date="2018-09" db="EMBL/GenBank/DDBJ databases">
        <title>Genomic investigation of the strawberry pathogen Phytophthora fragariae indicates pathogenicity is determined by transcriptional variation in three key races.</title>
        <authorList>
            <person name="Adams T.M."/>
            <person name="Armitage A.D."/>
            <person name="Sobczyk M.K."/>
            <person name="Bates H.J."/>
            <person name="Dunwell J.M."/>
            <person name="Nellist C.F."/>
            <person name="Harrison R.J."/>
        </authorList>
    </citation>
    <scope>NUCLEOTIDE SEQUENCE [LARGE SCALE GENOMIC DNA]</scope>
    <source>
        <strain evidence="2 3">NOV-77</strain>
    </source>
</reference>
<sequence>MSINGSGYVSSVSASSRLPFHHRRSCCHWKVATPFSIDTDTSATDLKNGTDANATKYFHDFYTLAEEKDLVYSSAFDEPWKLATLEANETVEAYFGLFTQRGLKDVISAATASLDGSDSATITAVGADSSTSNAPTVTSAASTSADNSTLTTTTSVDVASYGDSIQGEDASDV</sequence>
<dbReference type="EMBL" id="QXFY01002356">
    <property type="protein sequence ID" value="KAE9298744.1"/>
    <property type="molecule type" value="Genomic_DNA"/>
</dbReference>
<dbReference type="Gene3D" id="3.20.20.80">
    <property type="entry name" value="Glycosidases"/>
    <property type="match status" value="1"/>
</dbReference>
<dbReference type="AlphaFoldDB" id="A0A6G0QQV5"/>
<dbReference type="Proteomes" id="UP000486351">
    <property type="component" value="Unassembled WGS sequence"/>
</dbReference>
<organism evidence="2 3">
    <name type="scientific">Phytophthora fragariae</name>
    <dbReference type="NCBI Taxonomy" id="53985"/>
    <lineage>
        <taxon>Eukaryota</taxon>
        <taxon>Sar</taxon>
        <taxon>Stramenopiles</taxon>
        <taxon>Oomycota</taxon>
        <taxon>Peronosporomycetes</taxon>
        <taxon>Peronosporales</taxon>
        <taxon>Peronosporaceae</taxon>
        <taxon>Phytophthora</taxon>
    </lineage>
</organism>
<evidence type="ECO:0000313" key="3">
    <source>
        <dbReference type="Proteomes" id="UP000486351"/>
    </source>
</evidence>
<comment type="caution">
    <text evidence="2">The sequence shown here is derived from an EMBL/GenBank/DDBJ whole genome shotgun (WGS) entry which is preliminary data.</text>
</comment>
<proteinExistence type="predicted"/>